<keyword evidence="1 2" id="KW-0732">Signal</keyword>
<dbReference type="AlphaFoldDB" id="A0ABC8L4L9"/>
<keyword evidence="5" id="KW-1185">Reference proteome</keyword>
<name>A0ABC8L4L9_ERUVS</name>
<evidence type="ECO:0000313" key="4">
    <source>
        <dbReference type="EMBL" id="CAH8363055.1"/>
    </source>
</evidence>
<dbReference type="Pfam" id="PF05617">
    <property type="entry name" value="Prolamin_like"/>
    <property type="match status" value="1"/>
</dbReference>
<evidence type="ECO:0000259" key="3">
    <source>
        <dbReference type="Pfam" id="PF05617"/>
    </source>
</evidence>
<dbReference type="PANTHER" id="PTHR31181:SF62">
    <property type="entry name" value="PROLAMIN-LIKE PROTEIN (DUF1278)"/>
    <property type="match status" value="1"/>
</dbReference>
<evidence type="ECO:0000256" key="2">
    <source>
        <dbReference type="SAM" id="SignalP"/>
    </source>
</evidence>
<accession>A0ABC8L4L9</accession>
<comment type="caution">
    <text evidence="4">The sequence shown here is derived from an EMBL/GenBank/DDBJ whole genome shotgun (WGS) entry which is preliminary data.</text>
</comment>
<evidence type="ECO:0000313" key="5">
    <source>
        <dbReference type="Proteomes" id="UP001642260"/>
    </source>
</evidence>
<sequence length="103" mass="11338">MWMNKLFLFLLPVVVCMTVFSTAQTVPSQPTPAEDPSDCLSSLEVIPDCIPEIFRSIISGQIGSIGHSCCHAFLGISTECVAHVFVFAPFFPPSLRDHCSRQH</sequence>
<proteinExistence type="predicted"/>
<organism evidence="4 5">
    <name type="scientific">Eruca vesicaria subsp. sativa</name>
    <name type="common">Garden rocket</name>
    <name type="synonym">Eruca sativa</name>
    <dbReference type="NCBI Taxonomy" id="29727"/>
    <lineage>
        <taxon>Eukaryota</taxon>
        <taxon>Viridiplantae</taxon>
        <taxon>Streptophyta</taxon>
        <taxon>Embryophyta</taxon>
        <taxon>Tracheophyta</taxon>
        <taxon>Spermatophyta</taxon>
        <taxon>Magnoliopsida</taxon>
        <taxon>eudicotyledons</taxon>
        <taxon>Gunneridae</taxon>
        <taxon>Pentapetalae</taxon>
        <taxon>rosids</taxon>
        <taxon>malvids</taxon>
        <taxon>Brassicales</taxon>
        <taxon>Brassicaceae</taxon>
        <taxon>Brassiceae</taxon>
        <taxon>Eruca</taxon>
    </lineage>
</organism>
<dbReference type="PANTHER" id="PTHR31181">
    <property type="entry name" value="EGG CELL-SECRETED PROTEIN 1.4"/>
    <property type="match status" value="1"/>
</dbReference>
<reference evidence="4 5" key="1">
    <citation type="submission" date="2022-03" db="EMBL/GenBank/DDBJ databases">
        <authorList>
            <person name="Macdonald S."/>
            <person name="Ahmed S."/>
            <person name="Newling K."/>
        </authorList>
    </citation>
    <scope>NUCLEOTIDE SEQUENCE [LARGE SCALE GENOMIC DNA]</scope>
</reference>
<protein>
    <recommendedName>
        <fullName evidence="3">Prolamin-like domain-containing protein</fullName>
    </recommendedName>
</protein>
<dbReference type="InterPro" id="IPR008502">
    <property type="entry name" value="Prolamin-like"/>
</dbReference>
<gene>
    <name evidence="4" type="ORF">ERUC_LOCUS28811</name>
</gene>
<feature type="domain" description="Prolamin-like" evidence="3">
    <location>
        <begin position="38"/>
        <end position="100"/>
    </location>
</feature>
<dbReference type="Proteomes" id="UP001642260">
    <property type="component" value="Unassembled WGS sequence"/>
</dbReference>
<feature type="signal peptide" evidence="2">
    <location>
        <begin position="1"/>
        <end position="23"/>
    </location>
</feature>
<dbReference type="EMBL" id="CAKOAT010352931">
    <property type="protein sequence ID" value="CAH8363055.1"/>
    <property type="molecule type" value="Genomic_DNA"/>
</dbReference>
<feature type="chain" id="PRO_5044772360" description="Prolamin-like domain-containing protein" evidence="2">
    <location>
        <begin position="24"/>
        <end position="103"/>
    </location>
</feature>
<evidence type="ECO:0000256" key="1">
    <source>
        <dbReference type="ARBA" id="ARBA00022729"/>
    </source>
</evidence>